<comment type="cofactor">
    <cofactor evidence="1">
        <name>heme</name>
        <dbReference type="ChEBI" id="CHEBI:30413"/>
    </cofactor>
</comment>
<dbReference type="GO" id="GO:0016705">
    <property type="term" value="F:oxidoreductase activity, acting on paired donors, with incorporation or reduction of molecular oxygen"/>
    <property type="evidence" value="ECO:0007669"/>
    <property type="project" value="InterPro"/>
</dbReference>
<dbReference type="Proteomes" id="UP000001070">
    <property type="component" value="Unassembled WGS sequence"/>
</dbReference>
<dbReference type="GO" id="GO:0005506">
    <property type="term" value="F:iron ion binding"/>
    <property type="evidence" value="ECO:0007669"/>
    <property type="project" value="InterPro"/>
</dbReference>
<dbReference type="PhylomeDB" id="B4JIJ7"/>
<dbReference type="InterPro" id="IPR036396">
    <property type="entry name" value="Cyt_P450_sf"/>
</dbReference>
<dbReference type="GO" id="GO:0004497">
    <property type="term" value="F:monooxygenase activity"/>
    <property type="evidence" value="ECO:0007669"/>
    <property type="project" value="UniProtKB-KW"/>
</dbReference>
<dbReference type="PANTHER" id="PTHR24279">
    <property type="entry name" value="CYTOCHROME P450"/>
    <property type="match status" value="1"/>
</dbReference>
<dbReference type="AlphaFoldDB" id="B4JIJ7"/>
<dbReference type="STRING" id="7222.B4JIJ7"/>
<dbReference type="HOGENOM" id="CLU_593501_0_0_1"/>
<organism evidence="10">
    <name type="scientific">Drosophila grimshawi</name>
    <name type="common">Hawaiian fruit fly</name>
    <name type="synonym">Idiomyia grimshawi</name>
    <dbReference type="NCBI Taxonomy" id="7222"/>
    <lineage>
        <taxon>Eukaryota</taxon>
        <taxon>Metazoa</taxon>
        <taxon>Ecdysozoa</taxon>
        <taxon>Arthropoda</taxon>
        <taxon>Hexapoda</taxon>
        <taxon>Insecta</taxon>
        <taxon>Pterygota</taxon>
        <taxon>Neoptera</taxon>
        <taxon>Endopterygota</taxon>
        <taxon>Diptera</taxon>
        <taxon>Brachycera</taxon>
        <taxon>Muscomorpha</taxon>
        <taxon>Ephydroidea</taxon>
        <taxon>Drosophilidae</taxon>
        <taxon>Drosophila</taxon>
        <taxon>Hawaiian Drosophila</taxon>
    </lineage>
</organism>
<evidence type="ECO:0000256" key="3">
    <source>
        <dbReference type="ARBA" id="ARBA00022617"/>
    </source>
</evidence>
<protein>
    <submittedName>
        <fullName evidence="9">GH18469</fullName>
    </submittedName>
</protein>
<reference evidence="9 10" key="1">
    <citation type="journal article" date="2007" name="Nature">
        <title>Evolution of genes and genomes on the Drosophila phylogeny.</title>
        <authorList>
            <consortium name="Drosophila 12 Genomes Consortium"/>
            <person name="Clark A.G."/>
            <person name="Eisen M.B."/>
            <person name="Smith D.R."/>
            <person name="Bergman C.M."/>
            <person name="Oliver B."/>
            <person name="Markow T.A."/>
            <person name="Kaufman T.C."/>
            <person name="Kellis M."/>
            <person name="Gelbart W."/>
            <person name="Iyer V.N."/>
            <person name="Pollard D.A."/>
            <person name="Sackton T.B."/>
            <person name="Larracuente A.M."/>
            <person name="Singh N.D."/>
            <person name="Abad J.P."/>
            <person name="Abt D.N."/>
            <person name="Adryan B."/>
            <person name="Aguade M."/>
            <person name="Akashi H."/>
            <person name="Anderson W.W."/>
            <person name="Aquadro C.F."/>
            <person name="Ardell D.H."/>
            <person name="Arguello R."/>
            <person name="Artieri C.G."/>
            <person name="Barbash D.A."/>
            <person name="Barker D."/>
            <person name="Barsanti P."/>
            <person name="Batterham P."/>
            <person name="Batzoglou S."/>
            <person name="Begun D."/>
            <person name="Bhutkar A."/>
            <person name="Blanco E."/>
            <person name="Bosak S.A."/>
            <person name="Bradley R.K."/>
            <person name="Brand A.D."/>
            <person name="Brent M.R."/>
            <person name="Brooks A.N."/>
            <person name="Brown R.H."/>
            <person name="Butlin R.K."/>
            <person name="Caggese C."/>
            <person name="Calvi B.R."/>
            <person name="Bernardo de Carvalho A."/>
            <person name="Caspi A."/>
            <person name="Castrezana S."/>
            <person name="Celniker S.E."/>
            <person name="Chang J.L."/>
            <person name="Chapple C."/>
            <person name="Chatterji S."/>
            <person name="Chinwalla A."/>
            <person name="Civetta A."/>
            <person name="Clifton S.W."/>
            <person name="Comeron J.M."/>
            <person name="Costello J.C."/>
            <person name="Coyne J.A."/>
            <person name="Daub J."/>
            <person name="David R.G."/>
            <person name="Delcher A.L."/>
            <person name="Delehaunty K."/>
            <person name="Do C.B."/>
            <person name="Ebling H."/>
            <person name="Edwards K."/>
            <person name="Eickbush T."/>
            <person name="Evans J.D."/>
            <person name="Filipski A."/>
            <person name="Findeiss S."/>
            <person name="Freyhult E."/>
            <person name="Fulton L."/>
            <person name="Fulton R."/>
            <person name="Garcia A.C."/>
            <person name="Gardiner A."/>
            <person name="Garfield D.A."/>
            <person name="Garvin B.E."/>
            <person name="Gibson G."/>
            <person name="Gilbert D."/>
            <person name="Gnerre S."/>
            <person name="Godfrey J."/>
            <person name="Good R."/>
            <person name="Gotea V."/>
            <person name="Gravely B."/>
            <person name="Greenberg A.J."/>
            <person name="Griffiths-Jones S."/>
            <person name="Gross S."/>
            <person name="Guigo R."/>
            <person name="Gustafson E.A."/>
            <person name="Haerty W."/>
            <person name="Hahn M.W."/>
            <person name="Halligan D.L."/>
            <person name="Halpern A.L."/>
            <person name="Halter G.M."/>
            <person name="Han M.V."/>
            <person name="Heger A."/>
            <person name="Hillier L."/>
            <person name="Hinrichs A.S."/>
            <person name="Holmes I."/>
            <person name="Hoskins R.A."/>
            <person name="Hubisz M.J."/>
            <person name="Hultmark D."/>
            <person name="Huntley M.A."/>
            <person name="Jaffe D.B."/>
            <person name="Jagadeeshan S."/>
            <person name="Jeck W.R."/>
            <person name="Johnson J."/>
            <person name="Jones C.D."/>
            <person name="Jordan W.C."/>
            <person name="Karpen G.H."/>
            <person name="Kataoka E."/>
            <person name="Keightley P.D."/>
            <person name="Kheradpour P."/>
            <person name="Kirkness E.F."/>
            <person name="Koerich L.B."/>
            <person name="Kristiansen K."/>
            <person name="Kudrna D."/>
            <person name="Kulathinal R.J."/>
            <person name="Kumar S."/>
            <person name="Kwok R."/>
            <person name="Lander E."/>
            <person name="Langley C.H."/>
            <person name="Lapoint R."/>
            <person name="Lazzaro B.P."/>
            <person name="Lee S.J."/>
            <person name="Levesque L."/>
            <person name="Li R."/>
            <person name="Lin C.F."/>
            <person name="Lin M.F."/>
            <person name="Lindblad-Toh K."/>
            <person name="Llopart A."/>
            <person name="Long M."/>
            <person name="Low L."/>
            <person name="Lozovsky E."/>
            <person name="Lu J."/>
            <person name="Luo M."/>
            <person name="Machado C.A."/>
            <person name="Makalowski W."/>
            <person name="Marzo M."/>
            <person name="Matsuda M."/>
            <person name="Matzkin L."/>
            <person name="McAllister B."/>
            <person name="McBride C.S."/>
            <person name="McKernan B."/>
            <person name="McKernan K."/>
            <person name="Mendez-Lago M."/>
            <person name="Minx P."/>
            <person name="Mollenhauer M.U."/>
            <person name="Montooth K."/>
            <person name="Mount S.M."/>
            <person name="Mu X."/>
            <person name="Myers E."/>
            <person name="Negre B."/>
            <person name="Newfeld S."/>
            <person name="Nielsen R."/>
            <person name="Noor M.A."/>
            <person name="O'Grady P."/>
            <person name="Pachter L."/>
            <person name="Papaceit M."/>
            <person name="Parisi M.J."/>
            <person name="Parisi M."/>
            <person name="Parts L."/>
            <person name="Pedersen J.S."/>
            <person name="Pesole G."/>
            <person name="Phillippy A.M."/>
            <person name="Ponting C.P."/>
            <person name="Pop M."/>
            <person name="Porcelli D."/>
            <person name="Powell J.R."/>
            <person name="Prohaska S."/>
            <person name="Pruitt K."/>
            <person name="Puig M."/>
            <person name="Quesneville H."/>
            <person name="Ram K.R."/>
            <person name="Rand D."/>
            <person name="Rasmussen M.D."/>
            <person name="Reed L.K."/>
            <person name="Reenan R."/>
            <person name="Reily A."/>
            <person name="Remington K.A."/>
            <person name="Rieger T.T."/>
            <person name="Ritchie M.G."/>
            <person name="Robin C."/>
            <person name="Rogers Y.H."/>
            <person name="Rohde C."/>
            <person name="Rozas J."/>
            <person name="Rubenfield M.J."/>
            <person name="Ruiz A."/>
            <person name="Russo S."/>
            <person name="Salzberg S.L."/>
            <person name="Sanchez-Gracia A."/>
            <person name="Saranga D.J."/>
            <person name="Sato H."/>
            <person name="Schaeffer S.W."/>
            <person name="Schatz M.C."/>
            <person name="Schlenke T."/>
            <person name="Schwartz R."/>
            <person name="Segarra C."/>
            <person name="Singh R.S."/>
            <person name="Sirot L."/>
            <person name="Sirota M."/>
            <person name="Sisneros N.B."/>
            <person name="Smith C.D."/>
            <person name="Smith T.F."/>
            <person name="Spieth J."/>
            <person name="Stage D.E."/>
            <person name="Stark A."/>
            <person name="Stephan W."/>
            <person name="Strausberg R.L."/>
            <person name="Strempel S."/>
            <person name="Sturgill D."/>
            <person name="Sutton G."/>
            <person name="Sutton G.G."/>
            <person name="Tao W."/>
            <person name="Teichmann S."/>
            <person name="Tobari Y.N."/>
            <person name="Tomimura Y."/>
            <person name="Tsolas J.M."/>
            <person name="Valente V.L."/>
            <person name="Venter E."/>
            <person name="Venter J.C."/>
            <person name="Vicario S."/>
            <person name="Vieira F.G."/>
            <person name="Vilella A.J."/>
            <person name="Villasante A."/>
            <person name="Walenz B."/>
            <person name="Wang J."/>
            <person name="Wasserman M."/>
            <person name="Watts T."/>
            <person name="Wilson D."/>
            <person name="Wilson R.K."/>
            <person name="Wing R.A."/>
            <person name="Wolfner M.F."/>
            <person name="Wong A."/>
            <person name="Wong G.K."/>
            <person name="Wu C.I."/>
            <person name="Wu G."/>
            <person name="Yamamoto D."/>
            <person name="Yang H.P."/>
            <person name="Yang S.P."/>
            <person name="Yorke J.A."/>
            <person name="Yoshida K."/>
            <person name="Zdobnov E."/>
            <person name="Zhang P."/>
            <person name="Zhang Y."/>
            <person name="Zimin A.V."/>
            <person name="Baldwin J."/>
            <person name="Abdouelleil A."/>
            <person name="Abdulkadir J."/>
            <person name="Abebe A."/>
            <person name="Abera B."/>
            <person name="Abreu J."/>
            <person name="Acer S.C."/>
            <person name="Aftuck L."/>
            <person name="Alexander A."/>
            <person name="An P."/>
            <person name="Anderson E."/>
            <person name="Anderson S."/>
            <person name="Arachi H."/>
            <person name="Azer M."/>
            <person name="Bachantsang P."/>
            <person name="Barry A."/>
            <person name="Bayul T."/>
            <person name="Berlin A."/>
            <person name="Bessette D."/>
            <person name="Bloom T."/>
            <person name="Blye J."/>
            <person name="Boguslavskiy L."/>
            <person name="Bonnet C."/>
            <person name="Boukhgalter B."/>
            <person name="Bourzgui I."/>
            <person name="Brown A."/>
            <person name="Cahill P."/>
            <person name="Channer S."/>
            <person name="Cheshatsang Y."/>
            <person name="Chuda L."/>
            <person name="Citroen M."/>
            <person name="Collymore A."/>
            <person name="Cooke P."/>
            <person name="Costello M."/>
            <person name="D'Aco K."/>
            <person name="Daza R."/>
            <person name="De Haan G."/>
            <person name="DeGray S."/>
            <person name="DeMaso C."/>
            <person name="Dhargay N."/>
            <person name="Dooley K."/>
            <person name="Dooley E."/>
            <person name="Doricent M."/>
            <person name="Dorje P."/>
            <person name="Dorjee K."/>
            <person name="Dupes A."/>
            <person name="Elong R."/>
            <person name="Falk J."/>
            <person name="Farina A."/>
            <person name="Faro S."/>
            <person name="Ferguson D."/>
            <person name="Fisher S."/>
            <person name="Foley C.D."/>
            <person name="Franke A."/>
            <person name="Friedrich D."/>
            <person name="Gadbois L."/>
            <person name="Gearin G."/>
            <person name="Gearin C.R."/>
            <person name="Giannoukos G."/>
            <person name="Goode T."/>
            <person name="Graham J."/>
            <person name="Grandbois E."/>
            <person name="Grewal S."/>
            <person name="Gyaltsen K."/>
            <person name="Hafez N."/>
            <person name="Hagos B."/>
            <person name="Hall J."/>
            <person name="Henson C."/>
            <person name="Hollinger A."/>
            <person name="Honan T."/>
            <person name="Huard M.D."/>
            <person name="Hughes L."/>
            <person name="Hurhula B."/>
            <person name="Husby M.E."/>
            <person name="Kamat A."/>
            <person name="Kanga B."/>
            <person name="Kashin S."/>
            <person name="Khazanovich D."/>
            <person name="Kisner P."/>
            <person name="Lance K."/>
            <person name="Lara M."/>
            <person name="Lee W."/>
            <person name="Lennon N."/>
            <person name="Letendre F."/>
            <person name="LeVine R."/>
            <person name="Lipovsky A."/>
            <person name="Liu X."/>
            <person name="Liu J."/>
            <person name="Liu S."/>
            <person name="Lokyitsang T."/>
            <person name="Lokyitsang Y."/>
            <person name="Lubonja R."/>
            <person name="Lui A."/>
            <person name="MacDonald P."/>
            <person name="Magnisalis V."/>
            <person name="Maru K."/>
            <person name="Matthews C."/>
            <person name="McCusker W."/>
            <person name="McDonough S."/>
            <person name="Mehta T."/>
            <person name="Meldrim J."/>
            <person name="Meneus L."/>
            <person name="Mihai O."/>
            <person name="Mihalev A."/>
            <person name="Mihova T."/>
            <person name="Mittelman R."/>
            <person name="Mlenga V."/>
            <person name="Montmayeur A."/>
            <person name="Mulrain L."/>
            <person name="Navidi A."/>
            <person name="Naylor J."/>
            <person name="Negash T."/>
            <person name="Nguyen T."/>
            <person name="Nguyen N."/>
            <person name="Nicol R."/>
            <person name="Norbu C."/>
            <person name="Norbu N."/>
            <person name="Novod N."/>
            <person name="O'Neill B."/>
            <person name="Osman S."/>
            <person name="Markiewicz E."/>
            <person name="Oyono O.L."/>
            <person name="Patti C."/>
            <person name="Phunkhang P."/>
            <person name="Pierre F."/>
            <person name="Priest M."/>
            <person name="Raghuraman S."/>
            <person name="Rege F."/>
            <person name="Reyes R."/>
            <person name="Rise C."/>
            <person name="Rogov P."/>
            <person name="Ross K."/>
            <person name="Ryan E."/>
            <person name="Settipalli S."/>
            <person name="Shea T."/>
            <person name="Sherpa N."/>
            <person name="Shi L."/>
            <person name="Shih D."/>
            <person name="Sparrow T."/>
            <person name="Spaulding J."/>
            <person name="Stalker J."/>
            <person name="Stange-Thomann N."/>
            <person name="Stavropoulos S."/>
            <person name="Stone C."/>
            <person name="Strader C."/>
            <person name="Tesfaye S."/>
            <person name="Thomson T."/>
            <person name="Thoulutsang Y."/>
            <person name="Thoulutsang D."/>
            <person name="Topham K."/>
            <person name="Topping I."/>
            <person name="Tsamla T."/>
            <person name="Vassiliev H."/>
            <person name="Vo A."/>
            <person name="Wangchuk T."/>
            <person name="Wangdi T."/>
            <person name="Weiand M."/>
            <person name="Wilkinson J."/>
            <person name="Wilson A."/>
            <person name="Yadav S."/>
            <person name="Young G."/>
            <person name="Yu Q."/>
            <person name="Zembek L."/>
            <person name="Zhong D."/>
            <person name="Zimmer A."/>
            <person name="Zwirko Z."/>
            <person name="Jaffe D.B."/>
            <person name="Alvarez P."/>
            <person name="Brockman W."/>
            <person name="Butler J."/>
            <person name="Chin C."/>
            <person name="Gnerre S."/>
            <person name="Grabherr M."/>
            <person name="Kleber M."/>
            <person name="Mauceli E."/>
            <person name="MacCallum I."/>
        </authorList>
    </citation>
    <scope>NUCLEOTIDE SEQUENCE [LARGE SCALE GENOMIC DNA]</scope>
    <source>
        <strain evidence="10">Tucson 15287-2541.00</strain>
    </source>
</reference>
<dbReference type="GO" id="GO:0020037">
    <property type="term" value="F:heme binding"/>
    <property type="evidence" value="ECO:0007669"/>
    <property type="project" value="InterPro"/>
</dbReference>
<keyword evidence="7" id="KW-0503">Monooxygenase</keyword>
<keyword evidence="4" id="KW-0479">Metal-binding</keyword>
<evidence type="ECO:0000256" key="6">
    <source>
        <dbReference type="ARBA" id="ARBA00023004"/>
    </source>
</evidence>
<evidence type="ECO:0000313" key="9">
    <source>
        <dbReference type="EMBL" id="EDV93078.1"/>
    </source>
</evidence>
<dbReference type="Gene3D" id="1.10.630.10">
    <property type="entry name" value="Cytochrome P450"/>
    <property type="match status" value="1"/>
</dbReference>
<evidence type="ECO:0000313" key="10">
    <source>
        <dbReference type="Proteomes" id="UP000001070"/>
    </source>
</evidence>
<evidence type="ECO:0000256" key="5">
    <source>
        <dbReference type="ARBA" id="ARBA00023002"/>
    </source>
</evidence>
<evidence type="ECO:0000256" key="2">
    <source>
        <dbReference type="ARBA" id="ARBA00010617"/>
    </source>
</evidence>
<keyword evidence="3" id="KW-0349">Heme</keyword>
<evidence type="ECO:0000256" key="4">
    <source>
        <dbReference type="ARBA" id="ARBA00022723"/>
    </source>
</evidence>
<dbReference type="SMR" id="B4JIJ7"/>
<dbReference type="InterPro" id="IPR001128">
    <property type="entry name" value="Cyt_P450"/>
</dbReference>
<sequence>MRRICLSADKHASTQLPQTPNLTQQMLCMQNEQKTGEMEGRRATNDGRRATNDGRRATDDERRTTNDGRRMNIGDVGHKNFPALRVLAAILSEPHEALKLTNILARWRKQKCVGAAGLDATPLDQAKPYSEIPGPSRFNFIRSFLPGGRYSNKPVHKMFLDMNKRFGDIFRMPGIAGKENMDHFKRVHRRDIFDGADGLTSGNGPAWGKLRTAVNPILLQPRNAKLYVNNILQVNDELLERIRAIRDPKTQEMPAAFVEEIRRLVLVSICSVALSTLAENLESEEAKQMIKALANIVELSFLLPLIWKYLPVPMFKTLMRSLDTIAEFCYNHIQQALKRIEEDARDGRLSTKPGMETSILEKLARSNRQTDVIIALGLLFAGVDPTLVSLTGILLSLSKNPAQQARLLKEIRGVLLEKNSPLSIENMKHLPHLRACIKEGIRMSWRFGVIGAGLLIETSGP</sequence>
<gene>
    <name evidence="9" type="primary">Dgri\GH18469</name>
    <name evidence="9" type="ORF">Dgri_GH18469</name>
</gene>
<name>B4JIJ7_DROGR</name>
<keyword evidence="5" id="KW-0560">Oxidoreductase</keyword>
<proteinExistence type="inferred from homology"/>
<dbReference type="eggNOG" id="KOG0159">
    <property type="taxonomic scope" value="Eukaryota"/>
</dbReference>
<dbReference type="Pfam" id="PF00067">
    <property type="entry name" value="p450"/>
    <property type="match status" value="1"/>
</dbReference>
<keyword evidence="10" id="KW-1185">Reference proteome</keyword>
<evidence type="ECO:0000256" key="1">
    <source>
        <dbReference type="ARBA" id="ARBA00001971"/>
    </source>
</evidence>
<dbReference type="EMBL" id="CH916369">
    <property type="protein sequence ID" value="EDV93078.1"/>
    <property type="molecule type" value="Genomic_DNA"/>
</dbReference>
<dbReference type="OrthoDB" id="3945418at2759"/>
<dbReference type="InterPro" id="IPR050479">
    <property type="entry name" value="CYP11_CYP27_families"/>
</dbReference>
<dbReference type="InParanoid" id="B4JIJ7"/>
<evidence type="ECO:0000256" key="7">
    <source>
        <dbReference type="ARBA" id="ARBA00023033"/>
    </source>
</evidence>
<evidence type="ECO:0000256" key="8">
    <source>
        <dbReference type="SAM" id="MobiDB-lite"/>
    </source>
</evidence>
<comment type="similarity">
    <text evidence="2">Belongs to the cytochrome P450 family.</text>
</comment>
<accession>B4JIJ7</accession>
<keyword evidence="6" id="KW-0408">Iron</keyword>
<dbReference type="SUPFAM" id="SSF48264">
    <property type="entry name" value="Cytochrome P450"/>
    <property type="match status" value="1"/>
</dbReference>
<dbReference type="OMA" id="GRRMNIG"/>
<feature type="region of interest" description="Disordered" evidence="8">
    <location>
        <begin position="34"/>
        <end position="74"/>
    </location>
</feature>
<dbReference type="PANTHER" id="PTHR24279:SF120">
    <property type="entry name" value="CYTOCHROME P450"/>
    <property type="match status" value="1"/>
</dbReference>